<evidence type="ECO:0000256" key="7">
    <source>
        <dbReference type="ARBA" id="ARBA00022968"/>
    </source>
</evidence>
<proteinExistence type="inferred from homology"/>
<organism evidence="15 16">
    <name type="scientific">Ciona intestinalis</name>
    <name type="common">Transparent sea squirt</name>
    <name type="synonym">Ascidia intestinalis</name>
    <dbReference type="NCBI Taxonomy" id="7719"/>
    <lineage>
        <taxon>Eukaryota</taxon>
        <taxon>Metazoa</taxon>
        <taxon>Chordata</taxon>
        <taxon>Tunicata</taxon>
        <taxon>Ascidiacea</taxon>
        <taxon>Phlebobranchia</taxon>
        <taxon>Cionidae</taxon>
        <taxon>Ciona</taxon>
    </lineage>
</organism>
<keyword evidence="10" id="KW-0325">Glycoprotein</keyword>
<evidence type="ECO:0000256" key="12">
    <source>
        <dbReference type="ARBA" id="ARBA00048647"/>
    </source>
</evidence>
<reference evidence="15" key="3">
    <citation type="submission" date="2025-08" db="UniProtKB">
        <authorList>
            <consortium name="Ensembl"/>
        </authorList>
    </citation>
    <scope>IDENTIFICATION</scope>
</reference>
<dbReference type="Pfam" id="PF00852">
    <property type="entry name" value="Glyco_transf_10"/>
    <property type="match status" value="1"/>
</dbReference>
<dbReference type="Proteomes" id="UP000008144">
    <property type="component" value="Chromosome 1"/>
</dbReference>
<evidence type="ECO:0000259" key="14">
    <source>
        <dbReference type="Pfam" id="PF00852"/>
    </source>
</evidence>
<dbReference type="HOGENOM" id="CLU_032075_5_0_1"/>
<evidence type="ECO:0000256" key="13">
    <source>
        <dbReference type="RuleBase" id="RU003832"/>
    </source>
</evidence>
<accession>H2XX41</accession>
<evidence type="ECO:0000256" key="8">
    <source>
        <dbReference type="ARBA" id="ARBA00022989"/>
    </source>
</evidence>
<comment type="subcellular location">
    <subcellularLocation>
        <location evidence="1">Endoplasmic reticulum membrane</location>
        <topology evidence="1">Single-pass type II membrane protein</topology>
    </subcellularLocation>
    <subcellularLocation>
        <location evidence="13">Golgi apparatus</location>
        <location evidence="13">Golgi stack membrane</location>
        <topology evidence="13">Single-pass type II membrane protein</topology>
    </subcellularLocation>
</comment>
<evidence type="ECO:0000256" key="5">
    <source>
        <dbReference type="ARBA" id="ARBA00022679"/>
    </source>
</evidence>
<dbReference type="InParanoid" id="H2XX41"/>
<keyword evidence="16" id="KW-1185">Reference proteome</keyword>
<evidence type="ECO:0000256" key="4">
    <source>
        <dbReference type="ARBA" id="ARBA00022676"/>
    </source>
</evidence>
<keyword evidence="5 13" id="KW-0808">Transferase</keyword>
<evidence type="ECO:0000256" key="11">
    <source>
        <dbReference type="ARBA" id="ARBA00047273"/>
    </source>
</evidence>
<dbReference type="InterPro" id="IPR001503">
    <property type="entry name" value="Glyco_trans_10"/>
</dbReference>
<reference evidence="15" key="4">
    <citation type="submission" date="2025-09" db="UniProtKB">
        <authorList>
            <consortium name="Ensembl"/>
        </authorList>
    </citation>
    <scope>IDENTIFICATION</scope>
</reference>
<comment type="catalytic activity">
    <reaction evidence="11">
        <text>L-threonyl-[protein] + GDP-beta-L-fucose = 3-O-(alpha-L-fucosyl)-L-threonyl-[protein] + GDP + H(+)</text>
        <dbReference type="Rhea" id="RHEA:70491"/>
        <dbReference type="Rhea" id="RHEA-COMP:11060"/>
        <dbReference type="Rhea" id="RHEA-COMP:17915"/>
        <dbReference type="ChEBI" id="CHEBI:15378"/>
        <dbReference type="ChEBI" id="CHEBI:30013"/>
        <dbReference type="ChEBI" id="CHEBI:57273"/>
        <dbReference type="ChEBI" id="CHEBI:58189"/>
        <dbReference type="ChEBI" id="CHEBI:189631"/>
        <dbReference type="EC" id="2.4.1.221"/>
    </reaction>
    <physiologicalReaction direction="left-to-right" evidence="11">
        <dbReference type="Rhea" id="RHEA:70492"/>
    </physiologicalReaction>
</comment>
<reference evidence="15" key="2">
    <citation type="journal article" date="2008" name="Genome Biol.">
        <title>Improved genome assembly and evidence-based global gene model set for the chordate Ciona intestinalis: new insight into intron and operon populations.</title>
        <authorList>
            <person name="Satou Y."/>
            <person name="Mineta K."/>
            <person name="Ogasawara M."/>
            <person name="Sasakura Y."/>
            <person name="Shoguchi E."/>
            <person name="Ueno K."/>
            <person name="Yamada L."/>
            <person name="Matsumoto J."/>
            <person name="Wasserscheid J."/>
            <person name="Dewar K."/>
            <person name="Wiley G.B."/>
            <person name="Macmil S.L."/>
            <person name="Roe B.A."/>
            <person name="Zeller R.W."/>
            <person name="Hastings K.E."/>
            <person name="Lemaire P."/>
            <person name="Lindquist E."/>
            <person name="Endo T."/>
            <person name="Hotta K."/>
            <person name="Inaba K."/>
        </authorList>
    </citation>
    <scope>NUCLEOTIDE SEQUENCE [LARGE SCALE GENOMIC DNA]</scope>
    <source>
        <strain evidence="15">wild type</strain>
    </source>
</reference>
<dbReference type="Ensembl" id="ENSCINT00000036746.1">
    <property type="protein sequence ID" value="ENSCINP00000034225.1"/>
    <property type="gene ID" value="ENSCING00000020817.1"/>
</dbReference>
<evidence type="ECO:0000313" key="16">
    <source>
        <dbReference type="Proteomes" id="UP000008144"/>
    </source>
</evidence>
<dbReference type="GeneTree" id="ENSGT00940000158983"/>
<dbReference type="GO" id="GO:0046922">
    <property type="term" value="F:peptide-O-fucosyltransferase activity"/>
    <property type="evidence" value="ECO:0007669"/>
    <property type="project" value="UniProtKB-EC"/>
</dbReference>
<comment type="pathway">
    <text evidence="2">Protein modification; protein glycosylation.</text>
</comment>
<dbReference type="PANTHER" id="PTHR11929">
    <property type="entry name" value="ALPHA- 1,3 -FUCOSYLTRANSFERASE"/>
    <property type="match status" value="1"/>
</dbReference>
<keyword evidence="4 13" id="KW-0328">Glycosyltransferase</keyword>
<dbReference type="EMBL" id="EAAA01000214">
    <property type="status" value="NOT_ANNOTATED_CDS"/>
    <property type="molecule type" value="Genomic_DNA"/>
</dbReference>
<dbReference type="SUPFAM" id="SSF53756">
    <property type="entry name" value="UDP-Glycosyltransferase/glycogen phosphorylase"/>
    <property type="match status" value="1"/>
</dbReference>
<comment type="catalytic activity">
    <reaction evidence="12">
        <text>L-seryl-[protein] + GDP-beta-L-fucose = 3-O-(alpha-L-fucosyl)-L-seryl-[protein] + GDP + H(+)</text>
        <dbReference type="Rhea" id="RHEA:63644"/>
        <dbReference type="Rhea" id="RHEA-COMP:9863"/>
        <dbReference type="Rhea" id="RHEA-COMP:17914"/>
        <dbReference type="ChEBI" id="CHEBI:15378"/>
        <dbReference type="ChEBI" id="CHEBI:29999"/>
        <dbReference type="ChEBI" id="CHEBI:57273"/>
        <dbReference type="ChEBI" id="CHEBI:58189"/>
        <dbReference type="ChEBI" id="CHEBI:189632"/>
        <dbReference type="EC" id="2.4.1.221"/>
    </reaction>
    <physiologicalReaction direction="left-to-right" evidence="12">
        <dbReference type="Rhea" id="RHEA:63645"/>
    </physiologicalReaction>
</comment>
<dbReference type="InterPro" id="IPR055270">
    <property type="entry name" value="Glyco_tran_10_C"/>
</dbReference>
<evidence type="ECO:0000256" key="9">
    <source>
        <dbReference type="ARBA" id="ARBA00023136"/>
    </source>
</evidence>
<sequence>MATYNKNILEQKSTELLTIMQYGTDFRAYEAPLPRKPNHLWALLHEESPQNNYLLCNKESLELFNFSATFKRNSDFPLTTQHFVSSEHLTSRKPISVMEKNKLRKQGLAPIVYLQSHCDVPSDRDRYVYHLMGNISIDSYGACLNNKDFPNADLVDTSQMNSEKLLDMLAKYKFHIAFENAICDDYITEKLTRPLHVGSIPIYRGSPS</sequence>
<name>H2XX41_CIOIN</name>
<evidence type="ECO:0000256" key="1">
    <source>
        <dbReference type="ARBA" id="ARBA00004648"/>
    </source>
</evidence>
<keyword evidence="13" id="KW-0333">Golgi apparatus</keyword>
<dbReference type="FunFam" id="3.40.50.11660:FF:000002">
    <property type="entry name" value="Alpha-(1,3)-fucosyltransferase"/>
    <property type="match status" value="1"/>
</dbReference>
<keyword evidence="9" id="KW-0472">Membrane</keyword>
<dbReference type="GO" id="GO:0032580">
    <property type="term" value="C:Golgi cisterna membrane"/>
    <property type="evidence" value="ECO:0007669"/>
    <property type="project" value="UniProtKB-SubCell"/>
</dbReference>
<feature type="domain" description="Fucosyltransferase C-terminal" evidence="14">
    <location>
        <begin position="111"/>
        <end position="205"/>
    </location>
</feature>
<evidence type="ECO:0000256" key="3">
    <source>
        <dbReference type="ARBA" id="ARBA00008919"/>
    </source>
</evidence>
<keyword evidence="7" id="KW-0735">Signal-anchor</keyword>
<evidence type="ECO:0000313" key="15">
    <source>
        <dbReference type="Ensembl" id="ENSCINP00000034225.1"/>
    </source>
</evidence>
<dbReference type="GO" id="GO:0005789">
    <property type="term" value="C:endoplasmic reticulum membrane"/>
    <property type="evidence" value="ECO:0007669"/>
    <property type="project" value="UniProtKB-SubCell"/>
</dbReference>
<protein>
    <recommendedName>
        <fullName evidence="13">Fucosyltransferase</fullName>
        <ecNumber evidence="13">2.4.1.-</ecNumber>
    </recommendedName>
</protein>
<evidence type="ECO:0000256" key="10">
    <source>
        <dbReference type="ARBA" id="ARBA00023180"/>
    </source>
</evidence>
<reference evidence="16" key="1">
    <citation type="journal article" date="2002" name="Science">
        <title>The draft genome of Ciona intestinalis: insights into chordate and vertebrate origins.</title>
        <authorList>
            <person name="Dehal P."/>
            <person name="Satou Y."/>
            <person name="Campbell R.K."/>
            <person name="Chapman J."/>
            <person name="Degnan B."/>
            <person name="De Tomaso A."/>
            <person name="Davidson B."/>
            <person name="Di Gregorio A."/>
            <person name="Gelpke M."/>
            <person name="Goodstein D.M."/>
            <person name="Harafuji N."/>
            <person name="Hastings K.E."/>
            <person name="Ho I."/>
            <person name="Hotta K."/>
            <person name="Huang W."/>
            <person name="Kawashima T."/>
            <person name="Lemaire P."/>
            <person name="Martinez D."/>
            <person name="Meinertzhagen I.A."/>
            <person name="Necula S."/>
            <person name="Nonaka M."/>
            <person name="Putnam N."/>
            <person name="Rash S."/>
            <person name="Saiga H."/>
            <person name="Satake M."/>
            <person name="Terry A."/>
            <person name="Yamada L."/>
            <person name="Wang H.G."/>
            <person name="Awazu S."/>
            <person name="Azumi K."/>
            <person name="Boore J."/>
            <person name="Branno M."/>
            <person name="Chin-Bow S."/>
            <person name="DeSantis R."/>
            <person name="Doyle S."/>
            <person name="Francino P."/>
            <person name="Keys D.N."/>
            <person name="Haga S."/>
            <person name="Hayashi H."/>
            <person name="Hino K."/>
            <person name="Imai K.S."/>
            <person name="Inaba K."/>
            <person name="Kano S."/>
            <person name="Kobayashi K."/>
            <person name="Kobayashi M."/>
            <person name="Lee B.I."/>
            <person name="Makabe K.W."/>
            <person name="Manohar C."/>
            <person name="Matassi G."/>
            <person name="Medina M."/>
            <person name="Mochizuki Y."/>
            <person name="Mount S."/>
            <person name="Morishita T."/>
            <person name="Miura S."/>
            <person name="Nakayama A."/>
            <person name="Nishizaka S."/>
            <person name="Nomoto H."/>
            <person name="Ohta F."/>
            <person name="Oishi K."/>
            <person name="Rigoutsos I."/>
            <person name="Sano M."/>
            <person name="Sasaki A."/>
            <person name="Sasakura Y."/>
            <person name="Shoguchi E."/>
            <person name="Shin-i T."/>
            <person name="Spagnuolo A."/>
            <person name="Stainier D."/>
            <person name="Suzuki M.M."/>
            <person name="Tassy O."/>
            <person name="Takatori N."/>
            <person name="Tokuoka M."/>
            <person name="Yagi K."/>
            <person name="Yoshizaki F."/>
            <person name="Wada S."/>
            <person name="Zhang C."/>
            <person name="Hyatt P.D."/>
            <person name="Larimer F."/>
            <person name="Detter C."/>
            <person name="Doggett N."/>
            <person name="Glavina T."/>
            <person name="Hawkins T."/>
            <person name="Richardson P."/>
            <person name="Lucas S."/>
            <person name="Kohara Y."/>
            <person name="Levine M."/>
            <person name="Satoh N."/>
            <person name="Rokhsar D.S."/>
        </authorList>
    </citation>
    <scope>NUCLEOTIDE SEQUENCE [LARGE SCALE GENOMIC DNA]</scope>
</reference>
<comment type="similarity">
    <text evidence="3 13">Belongs to the glycosyltransferase 10 family.</text>
</comment>
<dbReference type="UniPathway" id="UPA00378"/>
<dbReference type="Gene3D" id="3.40.50.11660">
    <property type="entry name" value="Glycosyl transferase family 10, C-terminal domain"/>
    <property type="match status" value="1"/>
</dbReference>
<evidence type="ECO:0000256" key="2">
    <source>
        <dbReference type="ARBA" id="ARBA00004922"/>
    </source>
</evidence>
<dbReference type="OMA" id="LLTIMQY"/>
<keyword evidence="6 13" id="KW-0812">Transmembrane</keyword>
<keyword evidence="8" id="KW-1133">Transmembrane helix</keyword>
<dbReference type="AlphaFoldDB" id="H2XX41"/>
<evidence type="ECO:0000256" key="6">
    <source>
        <dbReference type="ARBA" id="ARBA00022692"/>
    </source>
</evidence>
<dbReference type="InterPro" id="IPR038577">
    <property type="entry name" value="GT10-like_C_sf"/>
</dbReference>
<dbReference type="EC" id="2.4.1.-" evidence="13"/>
<dbReference type="PANTHER" id="PTHR11929:SF198">
    <property type="entry name" value="ALPHA-(1,3)-FUCOSYLTRANSFERASE 11"/>
    <property type="match status" value="1"/>
</dbReference>